<reference evidence="2" key="1">
    <citation type="journal article" date="2023" name="G3 (Bethesda)">
        <title>Whole genome assemblies of Zophobas morio and Tenebrio molitor.</title>
        <authorList>
            <person name="Kaur S."/>
            <person name="Stinson S.A."/>
            <person name="diCenzo G.C."/>
        </authorList>
    </citation>
    <scope>NUCLEOTIDE SEQUENCE</scope>
    <source>
        <strain evidence="2">QUZm001</strain>
    </source>
</reference>
<dbReference type="EMBL" id="JALNTZ010000005">
    <property type="protein sequence ID" value="KAJ3650815.1"/>
    <property type="molecule type" value="Genomic_DNA"/>
</dbReference>
<proteinExistence type="predicted"/>
<organism evidence="2 3">
    <name type="scientific">Zophobas morio</name>
    <dbReference type="NCBI Taxonomy" id="2755281"/>
    <lineage>
        <taxon>Eukaryota</taxon>
        <taxon>Metazoa</taxon>
        <taxon>Ecdysozoa</taxon>
        <taxon>Arthropoda</taxon>
        <taxon>Hexapoda</taxon>
        <taxon>Insecta</taxon>
        <taxon>Pterygota</taxon>
        <taxon>Neoptera</taxon>
        <taxon>Endopterygota</taxon>
        <taxon>Coleoptera</taxon>
        <taxon>Polyphaga</taxon>
        <taxon>Cucujiformia</taxon>
        <taxon>Tenebrionidae</taxon>
        <taxon>Zophobas</taxon>
    </lineage>
</organism>
<feature type="region of interest" description="Disordered" evidence="1">
    <location>
        <begin position="91"/>
        <end position="114"/>
    </location>
</feature>
<name>A0AA38I883_9CUCU</name>
<evidence type="ECO:0000313" key="2">
    <source>
        <dbReference type="EMBL" id="KAJ3650815.1"/>
    </source>
</evidence>
<accession>A0AA38I883</accession>
<protein>
    <submittedName>
        <fullName evidence="2">Uncharacterized protein</fullName>
    </submittedName>
</protein>
<feature type="compositionally biased region" description="Polar residues" evidence="1">
    <location>
        <begin position="95"/>
        <end position="114"/>
    </location>
</feature>
<dbReference type="Proteomes" id="UP001168821">
    <property type="component" value="Unassembled WGS sequence"/>
</dbReference>
<evidence type="ECO:0000313" key="3">
    <source>
        <dbReference type="Proteomes" id="UP001168821"/>
    </source>
</evidence>
<dbReference type="AlphaFoldDB" id="A0AA38I883"/>
<gene>
    <name evidence="2" type="ORF">Zmor_016894</name>
</gene>
<sequence>MPAINYFRRVFTTSNRSFHESLKTLHSRSNPTAYIFREKTKLGLKIPSWASASPTCDFLPQKRRARNSIGPITKPCVTPRRPAPLIKHRMKVISVSKTNSTEKTGSRNNSGKPR</sequence>
<evidence type="ECO:0000256" key="1">
    <source>
        <dbReference type="SAM" id="MobiDB-lite"/>
    </source>
</evidence>
<keyword evidence="3" id="KW-1185">Reference proteome</keyword>
<comment type="caution">
    <text evidence="2">The sequence shown here is derived from an EMBL/GenBank/DDBJ whole genome shotgun (WGS) entry which is preliminary data.</text>
</comment>